<feature type="compositionally biased region" description="Low complexity" evidence="1">
    <location>
        <begin position="243"/>
        <end position="260"/>
    </location>
</feature>
<proteinExistence type="predicted"/>
<evidence type="ECO:0000313" key="2">
    <source>
        <dbReference type="EMBL" id="KAK3674827.1"/>
    </source>
</evidence>
<dbReference type="AlphaFoldDB" id="A0AAE0WN71"/>
<dbReference type="Proteomes" id="UP001274830">
    <property type="component" value="Unassembled WGS sequence"/>
</dbReference>
<feature type="region of interest" description="Disordered" evidence="1">
    <location>
        <begin position="99"/>
        <end position="125"/>
    </location>
</feature>
<feature type="region of interest" description="Disordered" evidence="1">
    <location>
        <begin position="243"/>
        <end position="309"/>
    </location>
</feature>
<feature type="region of interest" description="Disordered" evidence="1">
    <location>
        <begin position="177"/>
        <end position="224"/>
    </location>
</feature>
<accession>A0AAE0WN71</accession>
<feature type="compositionally biased region" description="Low complexity" evidence="1">
    <location>
        <begin position="197"/>
        <end position="223"/>
    </location>
</feature>
<feature type="compositionally biased region" description="Polar residues" evidence="1">
    <location>
        <begin position="177"/>
        <end position="187"/>
    </location>
</feature>
<evidence type="ECO:0000256" key="1">
    <source>
        <dbReference type="SAM" id="MobiDB-lite"/>
    </source>
</evidence>
<organism evidence="2 3">
    <name type="scientific">Recurvomyces mirabilis</name>
    <dbReference type="NCBI Taxonomy" id="574656"/>
    <lineage>
        <taxon>Eukaryota</taxon>
        <taxon>Fungi</taxon>
        <taxon>Dikarya</taxon>
        <taxon>Ascomycota</taxon>
        <taxon>Pezizomycotina</taxon>
        <taxon>Dothideomycetes</taxon>
        <taxon>Dothideomycetidae</taxon>
        <taxon>Mycosphaerellales</taxon>
        <taxon>Teratosphaeriaceae</taxon>
        <taxon>Recurvomyces</taxon>
    </lineage>
</organism>
<evidence type="ECO:0000313" key="3">
    <source>
        <dbReference type="Proteomes" id="UP001274830"/>
    </source>
</evidence>
<gene>
    <name evidence="2" type="ORF">LTR78_005171</name>
</gene>
<protein>
    <submittedName>
        <fullName evidence="2">Uncharacterized protein</fullName>
    </submittedName>
</protein>
<name>A0AAE0WN71_9PEZI</name>
<sequence>MPANAVLAAGVFAPGPRDRYLCILPDILGDRHGIHYYPSKATGWCSGRTSFRSNTKVLTWHKRHHISKLSLRKKKSCVSVATQESAACAAPPAVPPAALPTAPTPAYSNLPHGQEPSESDDNSEKKPLIQRLLKKQPSIPASLKTLYTPHSRYNSAETLERDVREDRDNQSILTRIQTNTSTATTKVGGSAAITPKPSESTIATTPAATPYPSTTVTPQPSSSVIRETAIEREEALARWRASSNPNLPAVPPANTTTTPTRDVGPKQVYPESSGRHNREMEHLPESQRQEDHAYPASKPGSRGFTPVTERGLGSGIEAVPSGGRFATKAGMFWAGVKARMWWHREERKVERLGKKI</sequence>
<reference evidence="2" key="1">
    <citation type="submission" date="2023-07" db="EMBL/GenBank/DDBJ databases">
        <title>Black Yeasts Isolated from many extreme environments.</title>
        <authorList>
            <person name="Coleine C."/>
            <person name="Stajich J.E."/>
            <person name="Selbmann L."/>
        </authorList>
    </citation>
    <scope>NUCLEOTIDE SEQUENCE</scope>
    <source>
        <strain evidence="2">CCFEE 5485</strain>
    </source>
</reference>
<dbReference type="EMBL" id="JAUTXT010000017">
    <property type="protein sequence ID" value="KAK3674827.1"/>
    <property type="molecule type" value="Genomic_DNA"/>
</dbReference>
<comment type="caution">
    <text evidence="2">The sequence shown here is derived from an EMBL/GenBank/DDBJ whole genome shotgun (WGS) entry which is preliminary data.</text>
</comment>
<feature type="compositionally biased region" description="Basic and acidic residues" evidence="1">
    <location>
        <begin position="273"/>
        <end position="293"/>
    </location>
</feature>
<keyword evidence="3" id="KW-1185">Reference proteome</keyword>